<dbReference type="AlphaFoldDB" id="A0A4C1UFD6"/>
<dbReference type="OrthoDB" id="361013at2759"/>
<comment type="caution">
    <text evidence="5">The sequence shown here is derived from an EMBL/GenBank/DDBJ whole genome shotgun (WGS) entry which is preliminary data.</text>
</comment>
<evidence type="ECO:0000313" key="6">
    <source>
        <dbReference type="Proteomes" id="UP000299102"/>
    </source>
</evidence>
<dbReference type="PRINTS" id="PR01034">
    <property type="entry name" value="RIBOSOMALS12"/>
</dbReference>
<organism evidence="5 6">
    <name type="scientific">Eumeta variegata</name>
    <name type="common">Bagworm moth</name>
    <name type="synonym">Eumeta japonica</name>
    <dbReference type="NCBI Taxonomy" id="151549"/>
    <lineage>
        <taxon>Eukaryota</taxon>
        <taxon>Metazoa</taxon>
        <taxon>Ecdysozoa</taxon>
        <taxon>Arthropoda</taxon>
        <taxon>Hexapoda</taxon>
        <taxon>Insecta</taxon>
        <taxon>Pterygota</taxon>
        <taxon>Neoptera</taxon>
        <taxon>Endopterygota</taxon>
        <taxon>Lepidoptera</taxon>
        <taxon>Glossata</taxon>
        <taxon>Ditrysia</taxon>
        <taxon>Tineoidea</taxon>
        <taxon>Psychidae</taxon>
        <taxon>Oiketicinae</taxon>
        <taxon>Eumeta</taxon>
    </lineage>
</organism>
<dbReference type="SUPFAM" id="SSF50249">
    <property type="entry name" value="Nucleic acid-binding proteins"/>
    <property type="match status" value="1"/>
</dbReference>
<dbReference type="InterPro" id="IPR005679">
    <property type="entry name" value="Ribosomal_uS12_bac"/>
</dbReference>
<gene>
    <name evidence="5" type="primary">tko</name>
    <name evidence="5" type="ORF">EVAR_15840_1</name>
</gene>
<dbReference type="PANTHER" id="PTHR11652">
    <property type="entry name" value="30S RIBOSOMAL PROTEIN S12 FAMILY MEMBER"/>
    <property type="match status" value="1"/>
</dbReference>
<dbReference type="STRING" id="151549.A0A4C1UFD6"/>
<keyword evidence="3" id="KW-0687">Ribonucleoprotein</keyword>
<evidence type="ECO:0000256" key="4">
    <source>
        <dbReference type="ARBA" id="ARBA00035248"/>
    </source>
</evidence>
<keyword evidence="6" id="KW-1185">Reference proteome</keyword>
<dbReference type="PROSITE" id="PS00055">
    <property type="entry name" value="RIBOSOMAL_S12"/>
    <property type="match status" value="1"/>
</dbReference>
<reference evidence="5 6" key="1">
    <citation type="journal article" date="2019" name="Commun. Biol.">
        <title>The bagworm genome reveals a unique fibroin gene that provides high tensile strength.</title>
        <authorList>
            <person name="Kono N."/>
            <person name="Nakamura H."/>
            <person name="Ohtoshi R."/>
            <person name="Tomita M."/>
            <person name="Numata K."/>
            <person name="Arakawa K."/>
        </authorList>
    </citation>
    <scope>NUCLEOTIDE SEQUENCE [LARGE SCALE GENOMIC DNA]</scope>
</reference>
<dbReference type="EMBL" id="BGZK01000164">
    <property type="protein sequence ID" value="GBP24634.1"/>
    <property type="molecule type" value="Genomic_DNA"/>
</dbReference>
<comment type="similarity">
    <text evidence="1">Belongs to the universal ribosomal protein uS12 family.</text>
</comment>
<evidence type="ECO:0000313" key="5">
    <source>
        <dbReference type="EMBL" id="GBP24634.1"/>
    </source>
</evidence>
<protein>
    <recommendedName>
        <fullName evidence="4">Small ribosomal subunit protein uS12m</fullName>
    </recommendedName>
</protein>
<dbReference type="GO" id="GO:0006412">
    <property type="term" value="P:translation"/>
    <property type="evidence" value="ECO:0007669"/>
    <property type="project" value="InterPro"/>
</dbReference>
<evidence type="ECO:0000256" key="3">
    <source>
        <dbReference type="ARBA" id="ARBA00023274"/>
    </source>
</evidence>
<evidence type="ECO:0000256" key="1">
    <source>
        <dbReference type="ARBA" id="ARBA00005657"/>
    </source>
</evidence>
<dbReference type="Proteomes" id="UP000299102">
    <property type="component" value="Unassembled WGS sequence"/>
</dbReference>
<name>A0A4C1UFD6_EUMVA</name>
<dbReference type="InterPro" id="IPR012340">
    <property type="entry name" value="NA-bd_OB-fold"/>
</dbReference>
<dbReference type="Pfam" id="PF00164">
    <property type="entry name" value="Ribosom_S12_S23"/>
    <property type="match status" value="1"/>
</dbReference>
<keyword evidence="2 5" id="KW-0689">Ribosomal protein</keyword>
<evidence type="ECO:0000256" key="2">
    <source>
        <dbReference type="ARBA" id="ARBA00022980"/>
    </source>
</evidence>
<dbReference type="GO" id="GO:0003735">
    <property type="term" value="F:structural constituent of ribosome"/>
    <property type="evidence" value="ECO:0007669"/>
    <property type="project" value="InterPro"/>
</dbReference>
<dbReference type="GO" id="GO:0015935">
    <property type="term" value="C:small ribosomal subunit"/>
    <property type="evidence" value="ECO:0007669"/>
    <property type="project" value="InterPro"/>
</dbReference>
<dbReference type="InterPro" id="IPR006032">
    <property type="entry name" value="Ribosomal_uS12"/>
</dbReference>
<proteinExistence type="inferred from homology"/>
<sequence>MLEKIKPFENRTDGRRRLSNNIFWQPLNKKLLFRAITQCLSPTRQSLLAPSSTSSWCSGVASRSMASLQAMHRTGPHIKNRPSKNPLGGNPFAKGVVLRTVIKKPKKPNSANRKCVIVRLSNGKEMVAYVPGIGHNLQEHNIVLVRVGSRNKQLQYIHRPPPTQCRVVEINWPSVSDVTRTRWKRTVILAKYLDDGGTGCGSFAFRSSPARVTSNQRSPSNIIFGHVAAEEKKTIIKALSLEGLLCRSACHATPGPHLKFQLYKATPVRVELKFGAPSIATSPRGVRQLNTDAPRYEVKKLWDGRQHLYKNLTMPSGADRGRNEQIALCLGRSLIKRSVADTTIDLVTTVFAILSRRGELKIST</sequence>
<accession>A0A4C1UFD6</accession>
<dbReference type="Gene3D" id="2.40.50.140">
    <property type="entry name" value="Nucleic acid-binding proteins"/>
    <property type="match status" value="1"/>
</dbReference>